<protein>
    <submittedName>
        <fullName evidence="2">Uncharacterized protein</fullName>
    </submittedName>
</protein>
<evidence type="ECO:0000313" key="2">
    <source>
        <dbReference type="EMBL" id="AKT38397.1"/>
    </source>
</evidence>
<sequence length="428" mass="46922">MASWSPTTIRWVSDPLASSTGAARVQTDQGPAYAKLLGNPEGPLALFCDWLGTHAAAWLGLPTFDLAVVEVTEPALVTYADGSTSCPGPALLARLEHGTTWGGTSDELAAIENPDIVSGLVVLDTWLLNSDRYRPEGAQTRKNLRNVFLSAERAAPGKHRLLAMDHTHAFACSRPLTTTLAHRDRARDARLYGHFPEFAPYLAPQHLAPFAARLRAFDRQLARRLLSTVPTAWRPTPDLVEAVATFLAERAHFLAENVHAMLAEQGHLLLRPPLAAQPASSSSTARAEPTAQDGLSDGQSTAMRLTRGFFSLLQFCPDLDRGECANVGVVLSLPERGFFGVRLSDDNRVPQRRFGRDGFDDARLTLAKRALEGRLRQEGPAWRSADDLLRFARKEGNHLILSAPRTVLLEDPRAELNGLYERLVHLDS</sequence>
<evidence type="ECO:0000256" key="1">
    <source>
        <dbReference type="SAM" id="MobiDB-lite"/>
    </source>
</evidence>
<reference evidence="2 3" key="1">
    <citation type="submission" date="2015-07" db="EMBL/GenBank/DDBJ databases">
        <title>Genome analysis of myxobacterium Chondromyces crocatus Cm c5 reveals a high potential for natural compound synthesis and the genetic basis for the loss of fruiting body formation.</title>
        <authorList>
            <person name="Zaburannyi N."/>
            <person name="Bunk B."/>
            <person name="Maier J."/>
            <person name="Overmann J."/>
            <person name="Mueller R."/>
        </authorList>
    </citation>
    <scope>NUCLEOTIDE SEQUENCE [LARGE SCALE GENOMIC DNA]</scope>
    <source>
        <strain evidence="2 3">Cm c5</strain>
    </source>
</reference>
<evidence type="ECO:0000313" key="3">
    <source>
        <dbReference type="Proteomes" id="UP000067626"/>
    </source>
</evidence>
<dbReference type="EMBL" id="CP012159">
    <property type="protein sequence ID" value="AKT38397.1"/>
    <property type="molecule type" value="Genomic_DNA"/>
</dbReference>
<dbReference type="Proteomes" id="UP000067626">
    <property type="component" value="Chromosome"/>
</dbReference>
<accession>A0A0K1ECH7</accession>
<dbReference type="KEGG" id="ccro:CMC5_025430"/>
<name>A0A0K1ECH7_CHOCO</name>
<dbReference type="InterPro" id="IPR021398">
    <property type="entry name" value="DUF3037"/>
</dbReference>
<dbReference type="AlphaFoldDB" id="A0A0K1ECH7"/>
<proteinExistence type="predicted"/>
<organism evidence="2 3">
    <name type="scientific">Chondromyces crocatus</name>
    <dbReference type="NCBI Taxonomy" id="52"/>
    <lineage>
        <taxon>Bacteria</taxon>
        <taxon>Pseudomonadati</taxon>
        <taxon>Myxococcota</taxon>
        <taxon>Polyangia</taxon>
        <taxon>Polyangiales</taxon>
        <taxon>Polyangiaceae</taxon>
        <taxon>Chondromyces</taxon>
    </lineage>
</organism>
<keyword evidence="3" id="KW-1185">Reference proteome</keyword>
<gene>
    <name evidence="2" type="ORF">CMC5_025430</name>
</gene>
<dbReference type="Pfam" id="PF11236">
    <property type="entry name" value="DUF3037"/>
    <property type="match status" value="1"/>
</dbReference>
<feature type="region of interest" description="Disordered" evidence="1">
    <location>
        <begin position="279"/>
        <end position="298"/>
    </location>
</feature>
<dbReference type="RefSeq" id="WP_156338520.1">
    <property type="nucleotide sequence ID" value="NZ_CP012159.1"/>
</dbReference>
<dbReference type="STRING" id="52.CMC5_025430"/>
<dbReference type="OrthoDB" id="9803207at2"/>